<gene>
    <name evidence="7" type="ORF">NX02_28140</name>
</gene>
<feature type="transmembrane region" description="Helical" evidence="6">
    <location>
        <begin position="230"/>
        <end position="250"/>
    </location>
</feature>
<organism evidence="7 8">
    <name type="scientific">Sphingomonas sanxanigenens DSM 19645 = NX02</name>
    <dbReference type="NCBI Taxonomy" id="1123269"/>
    <lineage>
        <taxon>Bacteria</taxon>
        <taxon>Pseudomonadati</taxon>
        <taxon>Pseudomonadota</taxon>
        <taxon>Alphaproteobacteria</taxon>
        <taxon>Sphingomonadales</taxon>
        <taxon>Sphingomonadaceae</taxon>
        <taxon>Sphingomonas</taxon>
    </lineage>
</organism>
<dbReference type="eggNOG" id="COG2244">
    <property type="taxonomic scope" value="Bacteria"/>
</dbReference>
<evidence type="ECO:0000256" key="6">
    <source>
        <dbReference type="SAM" id="Phobius"/>
    </source>
</evidence>
<proteinExistence type="predicted"/>
<keyword evidence="5 6" id="KW-0472">Membrane</keyword>
<sequence>MLFGAKFRSAAILAMGRVTDIVFPLLRAFLLARLLPQDQFGLAITLSVMAALVELSTDIGLDRYAVVNADRESAVRRGTMHSLSVLRGALIGLLLAVTGPLAGWAFDSPQAWWAFSMLGVASFIRGFMHLGVKEAMRDFRFWPEGVTLASAQISWTAISVGLAWYLNDYRCMLFGILGAQLIFVAVSHLVSRSDWSLRWSPEDATTILRFSLPLVPNGMSLALRHMADRLIVGAFMSLTAAAVYNVNMMIALTPRNIIQSFVTSVTLPLFAQHESGERRIAGLYPVWALALAVTGAVYGAGVICLAEPIVGLIFGPKFAIDQIFMTLTGIMVAIKIIYGLPVPPSLAVGDTKFILFGTVAALGSPLFGVVSASITPDLNIFVAAMCLGEFLGLVSVAWRCTNRYGFKVWDVWLAVLVPVAMLATLGTVLYETAPGLIMRIVSFAVFAGLCGGAVALAAVRSGIDLKMLLRRKQRPAKPQPAE</sequence>
<keyword evidence="4 6" id="KW-1133">Transmembrane helix</keyword>
<feature type="transmembrane region" description="Helical" evidence="6">
    <location>
        <begin position="172"/>
        <end position="190"/>
    </location>
</feature>
<dbReference type="RefSeq" id="WP_025295302.1">
    <property type="nucleotide sequence ID" value="NZ_CP006644.1"/>
</dbReference>
<dbReference type="STRING" id="1123269.NX02_28140"/>
<dbReference type="InterPro" id="IPR050833">
    <property type="entry name" value="Poly_Biosynth_Transport"/>
</dbReference>
<dbReference type="AlphaFoldDB" id="W0ANC6"/>
<protein>
    <recommendedName>
        <fullName evidence="9">Polysaccharide biosynthesis protein C-terminal domain-containing protein</fullName>
    </recommendedName>
</protein>
<dbReference type="EMBL" id="CP006644">
    <property type="protein sequence ID" value="AHE57210.1"/>
    <property type="molecule type" value="Genomic_DNA"/>
</dbReference>
<keyword evidence="3 6" id="KW-0812">Transmembrane</keyword>
<feature type="transmembrane region" description="Helical" evidence="6">
    <location>
        <begin position="353"/>
        <end position="374"/>
    </location>
</feature>
<dbReference type="GO" id="GO:0005886">
    <property type="term" value="C:plasma membrane"/>
    <property type="evidence" value="ECO:0007669"/>
    <property type="project" value="UniProtKB-SubCell"/>
</dbReference>
<keyword evidence="2" id="KW-1003">Cell membrane</keyword>
<evidence type="ECO:0000256" key="5">
    <source>
        <dbReference type="ARBA" id="ARBA00023136"/>
    </source>
</evidence>
<feature type="transmembrane region" description="Helical" evidence="6">
    <location>
        <begin position="436"/>
        <end position="463"/>
    </location>
</feature>
<dbReference type="Pfam" id="PF13440">
    <property type="entry name" value="Polysacc_synt_3"/>
    <property type="match status" value="1"/>
</dbReference>
<dbReference type="KEGG" id="ssan:NX02_28140"/>
<evidence type="ECO:0000256" key="3">
    <source>
        <dbReference type="ARBA" id="ARBA00022692"/>
    </source>
</evidence>
<comment type="subcellular location">
    <subcellularLocation>
        <location evidence="1">Cell membrane</location>
        <topology evidence="1">Multi-pass membrane protein</topology>
    </subcellularLocation>
</comment>
<name>W0ANC6_9SPHN</name>
<keyword evidence="8" id="KW-1185">Reference proteome</keyword>
<evidence type="ECO:0000256" key="1">
    <source>
        <dbReference type="ARBA" id="ARBA00004651"/>
    </source>
</evidence>
<dbReference type="PANTHER" id="PTHR30250">
    <property type="entry name" value="PST FAMILY PREDICTED COLANIC ACID TRANSPORTER"/>
    <property type="match status" value="1"/>
</dbReference>
<dbReference type="PANTHER" id="PTHR30250:SF26">
    <property type="entry name" value="PSMA PROTEIN"/>
    <property type="match status" value="1"/>
</dbReference>
<feature type="transmembrane region" description="Helical" evidence="6">
    <location>
        <begin position="380"/>
        <end position="399"/>
    </location>
</feature>
<reference evidence="7 8" key="1">
    <citation type="submission" date="2013-07" db="EMBL/GenBank/DDBJ databases">
        <title>Completed genome of Sphingomonas sanxanigenens NX02.</title>
        <authorList>
            <person name="Ma T."/>
            <person name="Huang H."/>
            <person name="Wu M."/>
            <person name="Li X."/>
            <person name="Li G."/>
        </authorList>
    </citation>
    <scope>NUCLEOTIDE SEQUENCE [LARGE SCALE GENOMIC DNA]</scope>
    <source>
        <strain evidence="7 8">NX02</strain>
    </source>
</reference>
<feature type="transmembrane region" description="Helical" evidence="6">
    <location>
        <begin position="82"/>
        <end position="106"/>
    </location>
</feature>
<evidence type="ECO:0008006" key="9">
    <source>
        <dbReference type="Google" id="ProtNLM"/>
    </source>
</evidence>
<accession>W0ANC6</accession>
<feature type="transmembrane region" description="Helical" evidence="6">
    <location>
        <begin position="323"/>
        <end position="341"/>
    </location>
</feature>
<dbReference type="PATRIC" id="fig|1123269.5.peg.5522"/>
<dbReference type="Proteomes" id="UP000018851">
    <property type="component" value="Chromosome"/>
</dbReference>
<dbReference type="HOGENOM" id="CLU_566077_0_0_5"/>
<evidence type="ECO:0000313" key="7">
    <source>
        <dbReference type="EMBL" id="AHE57210.1"/>
    </source>
</evidence>
<evidence type="ECO:0000313" key="8">
    <source>
        <dbReference type="Proteomes" id="UP000018851"/>
    </source>
</evidence>
<dbReference type="SMR" id="W0ANC6"/>
<evidence type="ECO:0000256" key="4">
    <source>
        <dbReference type="ARBA" id="ARBA00022989"/>
    </source>
</evidence>
<feature type="transmembrane region" description="Helical" evidence="6">
    <location>
        <begin position="411"/>
        <end position="430"/>
    </location>
</feature>
<feature type="transmembrane region" description="Helical" evidence="6">
    <location>
        <begin position="112"/>
        <end position="132"/>
    </location>
</feature>
<evidence type="ECO:0000256" key="2">
    <source>
        <dbReference type="ARBA" id="ARBA00022475"/>
    </source>
</evidence>
<feature type="transmembrane region" description="Helical" evidence="6">
    <location>
        <begin position="283"/>
        <end position="303"/>
    </location>
</feature>